<sequence length="495" mass="54745">MKLINPIQAQEIKAYIVREVASTTELNRLELYGAVQLLGQFGASIKYTLWLPLVACQLRPRNRNLTPADAEALYLEKARHIPTYGIDMHTVRLKSNMHILLVACGTYDGAVFALAYIHDAVEPNGPKILEPVLLDASAHVGPVTAISVEDPFIVSGSADEAIQLFSVPGQMRLGSLELHSGTIRHLEFCPKTSASEVAHLLSASDDGCIAIWRQKDLESEEKFNPASWECIRLLRRHKGPVRSLAVHPSLRCAYSISEDKTFRIWNLLRGRQAYATRLKLLAPGAEGVLASPSGRRLLFLWSNRFQLIDLFAPTSSDSDGPLGCLVADVLFPQPSTASPVFFNEDDHTDDHDPKEMEPSEKFAHVLTGFGPYLTAFRCPLSIGSDKKPAQKAENFGEIKLPGKRIKAIQVTSWPKSVHRVDDRMLDFRSRLVVVVTTESSGSHIRGYLINLSAPLASGVGFLPVFLHDVSAARVTTLTARWTEREEHIAIDDTDT</sequence>
<protein>
    <submittedName>
        <fullName evidence="3">Protein MAK11</fullName>
    </submittedName>
</protein>
<dbReference type="PANTHER" id="PTHR44675">
    <property type="entry name" value="PAK1 INTERACTING PROTEIN 1"/>
    <property type="match status" value="1"/>
</dbReference>
<comment type="function">
    <text evidence="1">Negatively regulates the PAK1 kinase. PAK1 is a member of the PAK kinase family, which has been shown to play a positive role in the regulation of signaling pathways involving MAPK8 and RELA. PAK1 exists as an inactive homodimer, which is activated by binding of small GTPases such as CDC42 to an N-terminal regulatory domain. PAK1IP1 also binds to the N-terminus of PAK1, and inhibits the specific activation of PAK1 by CDC42. May be involved in ribosomal large subunit assembly.</text>
</comment>
<dbReference type="InterPro" id="IPR036322">
    <property type="entry name" value="WD40_repeat_dom_sf"/>
</dbReference>
<dbReference type="PROSITE" id="PS50082">
    <property type="entry name" value="WD_REPEATS_2"/>
    <property type="match status" value="1"/>
</dbReference>
<evidence type="ECO:0000256" key="2">
    <source>
        <dbReference type="PROSITE-ProRule" id="PRU00221"/>
    </source>
</evidence>
<dbReference type="SMART" id="SM00320">
    <property type="entry name" value="WD40"/>
    <property type="match status" value="3"/>
</dbReference>
<evidence type="ECO:0000313" key="3">
    <source>
        <dbReference type="EMBL" id="GAA36728.2"/>
    </source>
</evidence>
<dbReference type="InterPro" id="IPR015943">
    <property type="entry name" value="WD40/YVTN_repeat-like_dom_sf"/>
</dbReference>
<evidence type="ECO:0000313" key="4">
    <source>
        <dbReference type="Proteomes" id="UP000008909"/>
    </source>
</evidence>
<dbReference type="InterPro" id="IPR001680">
    <property type="entry name" value="WD40_rpt"/>
</dbReference>
<evidence type="ECO:0000256" key="1">
    <source>
        <dbReference type="ARBA" id="ARBA00045213"/>
    </source>
</evidence>
<feature type="repeat" description="WD" evidence="2">
    <location>
        <begin position="234"/>
        <end position="275"/>
    </location>
</feature>
<reference evidence="3" key="1">
    <citation type="journal article" date="2011" name="Genome Biol.">
        <title>The draft genome of the carcinogenic human liver fluke Clonorchis sinensis.</title>
        <authorList>
            <person name="Wang X."/>
            <person name="Chen W."/>
            <person name="Huang Y."/>
            <person name="Sun J."/>
            <person name="Men J."/>
            <person name="Liu H."/>
            <person name="Luo F."/>
            <person name="Guo L."/>
            <person name="Lv X."/>
            <person name="Deng C."/>
            <person name="Zhou C."/>
            <person name="Fan Y."/>
            <person name="Li X."/>
            <person name="Huang L."/>
            <person name="Hu Y."/>
            <person name="Liang C."/>
            <person name="Hu X."/>
            <person name="Xu J."/>
            <person name="Yu X."/>
        </authorList>
    </citation>
    <scope>NUCLEOTIDE SEQUENCE [LARGE SCALE GENOMIC DNA]</scope>
    <source>
        <strain evidence="3">Henan</strain>
    </source>
</reference>
<dbReference type="EMBL" id="DF143892">
    <property type="protein sequence ID" value="GAA36728.2"/>
    <property type="molecule type" value="Genomic_DNA"/>
</dbReference>
<dbReference type="PROSITE" id="PS50294">
    <property type="entry name" value="WD_REPEATS_REGION"/>
    <property type="match status" value="1"/>
</dbReference>
<proteinExistence type="predicted"/>
<dbReference type="AlphaFoldDB" id="H2KTG2"/>
<keyword evidence="2" id="KW-0853">WD repeat</keyword>
<dbReference type="InterPro" id="IPR051959">
    <property type="entry name" value="PAK1-Kinase_Regulator"/>
</dbReference>
<dbReference type="PANTHER" id="PTHR44675:SF1">
    <property type="entry name" value="P21-ACTIVATED PROTEIN KINASE-INTERACTING PROTEIN 1"/>
    <property type="match status" value="1"/>
</dbReference>
<dbReference type="SUPFAM" id="SSF50978">
    <property type="entry name" value="WD40 repeat-like"/>
    <property type="match status" value="1"/>
</dbReference>
<name>H2KTG2_CLOSI</name>
<dbReference type="Proteomes" id="UP000008909">
    <property type="component" value="Unassembled WGS sequence"/>
</dbReference>
<keyword evidence="4" id="KW-1185">Reference proteome</keyword>
<accession>H2KTG2</accession>
<dbReference type="Pfam" id="PF00400">
    <property type="entry name" value="WD40"/>
    <property type="match status" value="2"/>
</dbReference>
<organism evidence="3 4">
    <name type="scientific">Clonorchis sinensis</name>
    <name type="common">Chinese liver fluke</name>
    <dbReference type="NCBI Taxonomy" id="79923"/>
    <lineage>
        <taxon>Eukaryota</taxon>
        <taxon>Metazoa</taxon>
        <taxon>Spiralia</taxon>
        <taxon>Lophotrochozoa</taxon>
        <taxon>Platyhelminthes</taxon>
        <taxon>Trematoda</taxon>
        <taxon>Digenea</taxon>
        <taxon>Opisthorchiida</taxon>
        <taxon>Opisthorchiata</taxon>
        <taxon>Opisthorchiidae</taxon>
        <taxon>Clonorchis</taxon>
    </lineage>
</organism>
<dbReference type="Gene3D" id="2.130.10.10">
    <property type="entry name" value="YVTN repeat-like/Quinoprotein amine dehydrogenase"/>
    <property type="match status" value="1"/>
</dbReference>
<gene>
    <name evidence="3" type="ORF">CLF_102967</name>
</gene>